<dbReference type="InterPro" id="IPR024755">
    <property type="entry name" value="cpYpsA"/>
</dbReference>
<feature type="domain" description="DUF6794" evidence="1">
    <location>
        <begin position="180"/>
        <end position="267"/>
    </location>
</feature>
<dbReference type="Pfam" id="PF12694">
    <property type="entry name" value="cpYpsA"/>
    <property type="match status" value="1"/>
</dbReference>
<gene>
    <name evidence="2" type="ORF">N47_C17970</name>
</gene>
<evidence type="ECO:0000259" key="1">
    <source>
        <dbReference type="Pfam" id="PF20594"/>
    </source>
</evidence>
<reference evidence="2" key="1">
    <citation type="journal article" date="2011" name="Environ. Microbiol.">
        <title>Genomic insights into the metabolic potential of the polycyclic aromatic hydrocarbon degrading sulfate-reducing Deltaproteobacterium N47.</title>
        <authorList>
            <person name="Bergmann F."/>
            <person name="Selesi D."/>
            <person name="Weinmaier T."/>
            <person name="Tischler P."/>
            <person name="Rattei T."/>
            <person name="Meckenstock R.U."/>
        </authorList>
    </citation>
    <scope>NUCLEOTIDE SEQUENCE</scope>
</reference>
<dbReference type="InterPro" id="IPR046744">
    <property type="entry name" value="DUF6794"/>
</dbReference>
<proteinExistence type="predicted"/>
<organism evidence="2">
    <name type="scientific">uncultured Desulfobacterium sp</name>
    <dbReference type="NCBI Taxonomy" id="201089"/>
    <lineage>
        <taxon>Bacteria</taxon>
        <taxon>Pseudomonadati</taxon>
        <taxon>Thermodesulfobacteriota</taxon>
        <taxon>Desulfobacteria</taxon>
        <taxon>Desulfobacterales</taxon>
        <taxon>Desulfobacteriaceae</taxon>
        <taxon>Desulfobacterium</taxon>
        <taxon>environmental samples</taxon>
    </lineage>
</organism>
<dbReference type="EMBL" id="FR695867">
    <property type="protein sequence ID" value="CBX27739.1"/>
    <property type="molecule type" value="Genomic_DNA"/>
</dbReference>
<name>E1YB62_9BACT</name>
<sequence>MLTKVISGGQTGVDRAALDIAIKLEILHGGWISKGRKTEDGVLPVKYKLKEMDSTSSSKRTEENVIKSDGTLVISHGKLLGGLALTQKYAAKHEKPWLHIDLNSITSFKAANEINSWLLRHDIKVLNVTGTRAGKNPNIYMLASDILEAALYLNIMDTGMPDSTHSPNETSYKPIWIQLPKTVEKAEDIIIREMTLKDKSTLAYMRAEDLGSLQLSLGEYIRNHFGLWGENTELLESCRIASGEDDEDNFDADRASLVIITELWKKLQETHKLRVVK</sequence>
<evidence type="ECO:0000313" key="2">
    <source>
        <dbReference type="EMBL" id="CBX27739.1"/>
    </source>
</evidence>
<dbReference type="Pfam" id="PF20594">
    <property type="entry name" value="DUF6794"/>
    <property type="match status" value="1"/>
</dbReference>
<dbReference type="AlphaFoldDB" id="E1YB62"/>
<dbReference type="Gene3D" id="3.40.50.450">
    <property type="match status" value="1"/>
</dbReference>
<accession>E1YB62</accession>
<protein>
    <recommendedName>
        <fullName evidence="1">DUF6794 domain-containing protein</fullName>
    </recommendedName>
</protein>